<evidence type="ECO:0000256" key="1">
    <source>
        <dbReference type="SAM" id="Phobius"/>
    </source>
</evidence>
<name>A0A1G1YH86_9BACT</name>
<keyword evidence="1" id="KW-0812">Transmembrane</keyword>
<dbReference type="AlphaFoldDB" id="A0A1G1YH86"/>
<organism evidence="3 4">
    <name type="scientific">Candidatus Buchananbacteria bacterium RIFCSPHIGHO2_02_FULL_56_16</name>
    <dbReference type="NCBI Taxonomy" id="1797542"/>
    <lineage>
        <taxon>Bacteria</taxon>
        <taxon>Candidatus Buchananiibacteriota</taxon>
    </lineage>
</organism>
<keyword evidence="2" id="KW-0732">Signal</keyword>
<keyword evidence="1" id="KW-1133">Transmembrane helix</keyword>
<gene>
    <name evidence="3" type="ORF">A3J59_03580</name>
</gene>
<evidence type="ECO:0000256" key="2">
    <source>
        <dbReference type="SAM" id="SignalP"/>
    </source>
</evidence>
<feature type="transmembrane region" description="Helical" evidence="1">
    <location>
        <begin position="109"/>
        <end position="134"/>
    </location>
</feature>
<feature type="chain" id="PRO_5009581544" description="TrbC/VIRB2 family protein" evidence="2">
    <location>
        <begin position="30"/>
        <end position="142"/>
    </location>
</feature>
<dbReference type="Pfam" id="PF18895">
    <property type="entry name" value="T4SS_pilin"/>
    <property type="match status" value="1"/>
</dbReference>
<dbReference type="EMBL" id="MHIL01000015">
    <property type="protein sequence ID" value="OGY51723.1"/>
    <property type="molecule type" value="Genomic_DNA"/>
</dbReference>
<proteinExistence type="predicted"/>
<evidence type="ECO:0000313" key="4">
    <source>
        <dbReference type="Proteomes" id="UP000177310"/>
    </source>
</evidence>
<dbReference type="Proteomes" id="UP000177310">
    <property type="component" value="Unassembled WGS sequence"/>
</dbReference>
<protein>
    <recommendedName>
        <fullName evidence="5">TrbC/VIRB2 family protein</fullName>
    </recommendedName>
</protein>
<keyword evidence="1" id="KW-0472">Membrane</keyword>
<evidence type="ECO:0008006" key="5">
    <source>
        <dbReference type="Google" id="ProtNLM"/>
    </source>
</evidence>
<dbReference type="STRING" id="1797542.A3J59_03580"/>
<sequence length="142" mass="14763">MKKFLATGLALVTMLSFALSMSVAPIALAAAEGDVEGMILDNLEPSANVYGQDRNDDPQVILAQGIADIIKLVLSILGIILIVLIIYAGFLWMTAAGNEDKISKAKKTIAAAVIGLAIVLSAYLITAFVITQLIEATGAGTS</sequence>
<comment type="caution">
    <text evidence="3">The sequence shown here is derived from an EMBL/GenBank/DDBJ whole genome shotgun (WGS) entry which is preliminary data.</text>
</comment>
<evidence type="ECO:0000313" key="3">
    <source>
        <dbReference type="EMBL" id="OGY51723.1"/>
    </source>
</evidence>
<reference evidence="3 4" key="1">
    <citation type="journal article" date="2016" name="Nat. Commun.">
        <title>Thousands of microbial genomes shed light on interconnected biogeochemical processes in an aquifer system.</title>
        <authorList>
            <person name="Anantharaman K."/>
            <person name="Brown C.T."/>
            <person name="Hug L.A."/>
            <person name="Sharon I."/>
            <person name="Castelle C.J."/>
            <person name="Probst A.J."/>
            <person name="Thomas B.C."/>
            <person name="Singh A."/>
            <person name="Wilkins M.J."/>
            <person name="Karaoz U."/>
            <person name="Brodie E.L."/>
            <person name="Williams K.H."/>
            <person name="Hubbard S.S."/>
            <person name="Banfield J.F."/>
        </authorList>
    </citation>
    <scope>NUCLEOTIDE SEQUENCE [LARGE SCALE GENOMIC DNA]</scope>
</reference>
<feature type="transmembrane region" description="Helical" evidence="1">
    <location>
        <begin position="72"/>
        <end position="97"/>
    </location>
</feature>
<feature type="signal peptide" evidence="2">
    <location>
        <begin position="1"/>
        <end position="29"/>
    </location>
</feature>
<accession>A0A1G1YH86</accession>
<dbReference type="InterPro" id="IPR043993">
    <property type="entry name" value="T4SS_pilin"/>
</dbReference>